<proteinExistence type="predicted"/>
<sequence length="32" mass="3680">GIIERLRGGESTLDIYGFADVLKERNLTEERE</sequence>
<dbReference type="AlphaFoldDB" id="X1GRE1"/>
<comment type="caution">
    <text evidence="1">The sequence shown here is derived from an EMBL/GenBank/DDBJ whole genome shotgun (WGS) entry which is preliminary data.</text>
</comment>
<accession>X1GRE1</accession>
<name>X1GRE1_9ZZZZ</name>
<gene>
    <name evidence="1" type="ORF">S03H2_13179</name>
</gene>
<feature type="non-terminal residue" evidence="1">
    <location>
        <position position="1"/>
    </location>
</feature>
<organism evidence="1">
    <name type="scientific">marine sediment metagenome</name>
    <dbReference type="NCBI Taxonomy" id="412755"/>
    <lineage>
        <taxon>unclassified sequences</taxon>
        <taxon>metagenomes</taxon>
        <taxon>ecological metagenomes</taxon>
    </lineage>
</organism>
<evidence type="ECO:0000313" key="1">
    <source>
        <dbReference type="EMBL" id="GAH35563.1"/>
    </source>
</evidence>
<reference evidence="1" key="1">
    <citation type="journal article" date="2014" name="Front. Microbiol.">
        <title>High frequency of phylogenetically diverse reductive dehalogenase-homologous genes in deep subseafloor sedimentary metagenomes.</title>
        <authorList>
            <person name="Kawai M."/>
            <person name="Futagami T."/>
            <person name="Toyoda A."/>
            <person name="Takaki Y."/>
            <person name="Nishi S."/>
            <person name="Hori S."/>
            <person name="Arai W."/>
            <person name="Tsubouchi T."/>
            <person name="Morono Y."/>
            <person name="Uchiyama I."/>
            <person name="Ito T."/>
            <person name="Fujiyama A."/>
            <person name="Inagaki F."/>
            <person name="Takami H."/>
        </authorList>
    </citation>
    <scope>NUCLEOTIDE SEQUENCE</scope>
    <source>
        <strain evidence="1">Expedition CK06-06</strain>
    </source>
</reference>
<protein>
    <submittedName>
        <fullName evidence="1">Uncharacterized protein</fullName>
    </submittedName>
</protein>
<dbReference type="EMBL" id="BARU01006693">
    <property type="protein sequence ID" value="GAH35563.1"/>
    <property type="molecule type" value="Genomic_DNA"/>
</dbReference>